<reference evidence="2" key="1">
    <citation type="journal article" date="2022" name="Mol. Ecol. Resour.">
        <title>The genomes of chicory, endive, great burdock and yacon provide insights into Asteraceae palaeo-polyploidization history and plant inulin production.</title>
        <authorList>
            <person name="Fan W."/>
            <person name="Wang S."/>
            <person name="Wang H."/>
            <person name="Wang A."/>
            <person name="Jiang F."/>
            <person name="Liu H."/>
            <person name="Zhao H."/>
            <person name="Xu D."/>
            <person name="Zhang Y."/>
        </authorList>
    </citation>
    <scope>NUCLEOTIDE SEQUENCE [LARGE SCALE GENOMIC DNA]</scope>
    <source>
        <strain evidence="2">cv. Yunnan</strain>
    </source>
</reference>
<reference evidence="1 2" key="2">
    <citation type="journal article" date="2022" name="Mol. Ecol. Resour.">
        <title>The genomes of chicory, endive, great burdock and yacon provide insights into Asteraceae paleo-polyploidization history and plant inulin production.</title>
        <authorList>
            <person name="Fan W."/>
            <person name="Wang S."/>
            <person name="Wang H."/>
            <person name="Wang A."/>
            <person name="Jiang F."/>
            <person name="Liu H."/>
            <person name="Zhao H."/>
            <person name="Xu D."/>
            <person name="Zhang Y."/>
        </authorList>
    </citation>
    <scope>NUCLEOTIDE SEQUENCE [LARGE SCALE GENOMIC DNA]</scope>
    <source>
        <strain evidence="2">cv. Yunnan</strain>
        <tissue evidence="1">Leaves</tissue>
    </source>
</reference>
<dbReference type="EMBL" id="CM042027">
    <property type="protein sequence ID" value="KAI3801500.1"/>
    <property type="molecule type" value="Genomic_DNA"/>
</dbReference>
<proteinExistence type="predicted"/>
<evidence type="ECO:0000313" key="2">
    <source>
        <dbReference type="Proteomes" id="UP001056120"/>
    </source>
</evidence>
<accession>A0ACB9I296</accession>
<gene>
    <name evidence="1" type="ORF">L1987_29606</name>
</gene>
<protein>
    <submittedName>
        <fullName evidence="1">Uncharacterized protein</fullName>
    </submittedName>
</protein>
<comment type="caution">
    <text evidence="1">The sequence shown here is derived from an EMBL/GenBank/DDBJ whole genome shotgun (WGS) entry which is preliminary data.</text>
</comment>
<organism evidence="1 2">
    <name type="scientific">Smallanthus sonchifolius</name>
    <dbReference type="NCBI Taxonomy" id="185202"/>
    <lineage>
        <taxon>Eukaryota</taxon>
        <taxon>Viridiplantae</taxon>
        <taxon>Streptophyta</taxon>
        <taxon>Embryophyta</taxon>
        <taxon>Tracheophyta</taxon>
        <taxon>Spermatophyta</taxon>
        <taxon>Magnoliopsida</taxon>
        <taxon>eudicotyledons</taxon>
        <taxon>Gunneridae</taxon>
        <taxon>Pentapetalae</taxon>
        <taxon>asterids</taxon>
        <taxon>campanulids</taxon>
        <taxon>Asterales</taxon>
        <taxon>Asteraceae</taxon>
        <taxon>Asteroideae</taxon>
        <taxon>Heliantheae alliance</taxon>
        <taxon>Millerieae</taxon>
        <taxon>Smallanthus</taxon>
    </lineage>
</organism>
<dbReference type="Proteomes" id="UP001056120">
    <property type="component" value="Linkage Group LG10"/>
</dbReference>
<sequence length="167" mass="18234">MPTTAMLQAYYFRRWNGVYTTDFPNDPMVRFNYTGTPPNNTMVTNGTKMVVLSYNTTVELVLQGTSILGAENHPFHLHGYNFYVVGQGSGNFNSTTDPAMFNLVDPAERNTIGVPSGGWVAIRFRADNPGNGRAASKSEAATTAGGTSKMLTFPTVAIRPSILPFWI</sequence>
<keyword evidence="2" id="KW-1185">Reference proteome</keyword>
<evidence type="ECO:0000313" key="1">
    <source>
        <dbReference type="EMBL" id="KAI3801500.1"/>
    </source>
</evidence>
<name>A0ACB9I296_9ASTR</name>